<dbReference type="OrthoDB" id="9765532at2"/>
<evidence type="ECO:0000256" key="1">
    <source>
        <dbReference type="ARBA" id="ARBA00004141"/>
    </source>
</evidence>
<reference evidence="9 10" key="1">
    <citation type="submission" date="2018-10" db="EMBL/GenBank/DDBJ databases">
        <title>Genomic Encyclopedia of Archaeal and Bacterial Type Strains, Phase II (KMG-II): from individual species to whole genera.</title>
        <authorList>
            <person name="Goeker M."/>
        </authorList>
    </citation>
    <scope>NUCLEOTIDE SEQUENCE [LARGE SCALE GENOMIC DNA]</scope>
    <source>
        <strain evidence="9 10">DSM 16510</strain>
    </source>
</reference>
<name>A0A497XN18_9AQUI</name>
<feature type="transmembrane region" description="Helical" evidence="7">
    <location>
        <begin position="442"/>
        <end position="467"/>
    </location>
</feature>
<keyword evidence="2" id="KW-0813">Transport</keyword>
<keyword evidence="6 7" id="KW-0472">Membrane</keyword>
<feature type="transmembrane region" description="Helical" evidence="7">
    <location>
        <begin position="528"/>
        <end position="557"/>
    </location>
</feature>
<dbReference type="PROSITE" id="PS51202">
    <property type="entry name" value="RCK_C"/>
    <property type="match status" value="1"/>
</dbReference>
<dbReference type="Pfam" id="PF02080">
    <property type="entry name" value="TrkA_C"/>
    <property type="match status" value="2"/>
</dbReference>
<keyword evidence="10" id="KW-1185">Reference proteome</keyword>
<comment type="caution">
    <text evidence="9">The sequence shown here is derived from an EMBL/GenBank/DDBJ whole genome shotgun (WGS) entry which is preliminary data.</text>
</comment>
<accession>A0A497XN18</accession>
<evidence type="ECO:0000313" key="9">
    <source>
        <dbReference type="EMBL" id="RLJ70248.1"/>
    </source>
</evidence>
<proteinExistence type="predicted"/>
<keyword evidence="4" id="KW-0677">Repeat</keyword>
<dbReference type="GO" id="GO:0008324">
    <property type="term" value="F:monoatomic cation transmembrane transporter activity"/>
    <property type="evidence" value="ECO:0007669"/>
    <property type="project" value="InterPro"/>
</dbReference>
<feature type="transmembrane region" description="Helical" evidence="7">
    <location>
        <begin position="607"/>
        <end position="627"/>
    </location>
</feature>
<keyword evidence="5 7" id="KW-1133">Transmembrane helix</keyword>
<organism evidence="9 10">
    <name type="scientific">Hydrogenivirga caldilitoris</name>
    <dbReference type="NCBI Taxonomy" id="246264"/>
    <lineage>
        <taxon>Bacteria</taxon>
        <taxon>Pseudomonadati</taxon>
        <taxon>Aquificota</taxon>
        <taxon>Aquificia</taxon>
        <taxon>Aquificales</taxon>
        <taxon>Aquificaceae</taxon>
        <taxon>Hydrogenivirga</taxon>
    </lineage>
</organism>
<feature type="transmembrane region" description="Helical" evidence="7">
    <location>
        <begin position="124"/>
        <end position="149"/>
    </location>
</feature>
<evidence type="ECO:0000256" key="2">
    <source>
        <dbReference type="ARBA" id="ARBA00022448"/>
    </source>
</evidence>
<feature type="transmembrane region" description="Helical" evidence="7">
    <location>
        <begin position="569"/>
        <end position="586"/>
    </location>
</feature>
<dbReference type="PANTHER" id="PTHR43652:SF2">
    <property type="entry name" value="BASIC AMINO ACID ANTIPORTER YFCC-RELATED"/>
    <property type="match status" value="1"/>
</dbReference>
<dbReference type="AlphaFoldDB" id="A0A497XN18"/>
<dbReference type="EMBL" id="RCCJ01000001">
    <property type="protein sequence ID" value="RLJ70248.1"/>
    <property type="molecule type" value="Genomic_DNA"/>
</dbReference>
<comment type="subcellular location">
    <subcellularLocation>
        <location evidence="1">Membrane</location>
        <topology evidence="1">Multi-pass membrane protein</topology>
    </subcellularLocation>
</comment>
<evidence type="ECO:0000256" key="4">
    <source>
        <dbReference type="ARBA" id="ARBA00022737"/>
    </source>
</evidence>
<dbReference type="RefSeq" id="WP_121009556.1">
    <property type="nucleotide sequence ID" value="NZ_RCCJ01000001.1"/>
</dbReference>
<protein>
    <submittedName>
        <fullName evidence="9">TrkA family protein</fullName>
    </submittedName>
</protein>
<evidence type="ECO:0000256" key="7">
    <source>
        <dbReference type="SAM" id="Phobius"/>
    </source>
</evidence>
<dbReference type="Pfam" id="PF03600">
    <property type="entry name" value="CitMHS"/>
    <property type="match status" value="1"/>
</dbReference>
<evidence type="ECO:0000259" key="8">
    <source>
        <dbReference type="PROSITE" id="PS51202"/>
    </source>
</evidence>
<sequence length="628" mass="69197">MLKKILLSLISLSIGVTFLLDETLVREIFEIEKDKVLTLEVLVLAMYLFVSELVRVDVVGILMMVLLPLLGLIPPEKSISGLSSNAVVSIIAVIIIGTGLDKTGVMNIIANYIIRLAGKSKTRIITLISGTVALISSFMQNIGAAALFLPAVVRISRRLRVPVSHLLMPMGFSAILGGTITLVGSSPLILLNDLLSLYELPPFHLFSVTPIGLSLAFVGILYFVVFGRFILPKTEKGEDEGKFLPPDLAQTYDRVCGLYELHVPVNFQRRTVEEIDARRKYQVTIVAVYHRKTRSKTFAPHREETIEPSDDMVVIGCPDTVDRFAKELGLILKGELEEFADDLSNVNAGLVEGIVTPRSELVGRTLKEVHFRRRYEVNPVALVRRGEVIYAGFSDMELMPGDALLLFGKWDKLLELKNRNIFAFSTEIKGEVMRPEKAKLALFWFALAIVMILVFHIKLSIALLTGALGMVLTRVMSIDEAYQSVDWMTVFLLAGLLPLGMAFQETGTAEFLANRIVSSIEELTPFTLYLLVALLTSFFTLVVSNVGATVLLVPLSVDMALDVGADPRVAALVVGVSASNTFIIPTHQVNALIMRPGGYRTIDYVKAGGGMTILFILTLMAGIYLFYR</sequence>
<feature type="transmembrane region" description="Helical" evidence="7">
    <location>
        <begin position="203"/>
        <end position="226"/>
    </location>
</feature>
<evidence type="ECO:0000256" key="5">
    <source>
        <dbReference type="ARBA" id="ARBA00022989"/>
    </source>
</evidence>
<dbReference type="InterPro" id="IPR036721">
    <property type="entry name" value="RCK_C_sf"/>
</dbReference>
<evidence type="ECO:0000256" key="3">
    <source>
        <dbReference type="ARBA" id="ARBA00022692"/>
    </source>
</evidence>
<dbReference type="PANTHER" id="PTHR43652">
    <property type="entry name" value="BASIC AMINO ACID ANTIPORTER YFCC-RELATED"/>
    <property type="match status" value="1"/>
</dbReference>
<keyword evidence="3 7" id="KW-0812">Transmembrane</keyword>
<feature type="domain" description="RCK C-terminal" evidence="8">
    <location>
        <begin position="338"/>
        <end position="422"/>
    </location>
</feature>
<dbReference type="SUPFAM" id="SSF116726">
    <property type="entry name" value="TrkA C-terminal domain-like"/>
    <property type="match status" value="2"/>
</dbReference>
<evidence type="ECO:0000313" key="10">
    <source>
        <dbReference type="Proteomes" id="UP000267841"/>
    </source>
</evidence>
<dbReference type="InterPro" id="IPR051679">
    <property type="entry name" value="DASS-Related_Transporters"/>
</dbReference>
<dbReference type="Gene3D" id="3.30.70.1450">
    <property type="entry name" value="Regulator of K+ conductance, C-terminal domain"/>
    <property type="match status" value="2"/>
</dbReference>
<dbReference type="GO" id="GO:0005886">
    <property type="term" value="C:plasma membrane"/>
    <property type="evidence" value="ECO:0007669"/>
    <property type="project" value="TreeGrafter"/>
</dbReference>
<dbReference type="InterPro" id="IPR006037">
    <property type="entry name" value="RCK_C"/>
</dbReference>
<dbReference type="InterPro" id="IPR004680">
    <property type="entry name" value="Cit_transptr-like_dom"/>
</dbReference>
<feature type="transmembrane region" description="Helical" evidence="7">
    <location>
        <begin position="44"/>
        <end position="70"/>
    </location>
</feature>
<gene>
    <name evidence="9" type="ORF">BCF55_0514</name>
</gene>
<feature type="transmembrane region" description="Helical" evidence="7">
    <location>
        <begin position="487"/>
        <end position="507"/>
    </location>
</feature>
<evidence type="ECO:0000256" key="6">
    <source>
        <dbReference type="ARBA" id="ARBA00023136"/>
    </source>
</evidence>
<feature type="transmembrane region" description="Helical" evidence="7">
    <location>
        <begin position="170"/>
        <end position="191"/>
    </location>
</feature>
<dbReference type="GO" id="GO:0006813">
    <property type="term" value="P:potassium ion transport"/>
    <property type="evidence" value="ECO:0007669"/>
    <property type="project" value="InterPro"/>
</dbReference>
<dbReference type="Proteomes" id="UP000267841">
    <property type="component" value="Unassembled WGS sequence"/>
</dbReference>
<feature type="transmembrane region" description="Helical" evidence="7">
    <location>
        <begin position="82"/>
        <end position="100"/>
    </location>
</feature>